<dbReference type="EMBL" id="WBOF01000007">
    <property type="protein sequence ID" value="MQS17903.1"/>
    <property type="molecule type" value="Genomic_DNA"/>
</dbReference>
<evidence type="ECO:0000313" key="1">
    <source>
        <dbReference type="EMBL" id="MQS17903.1"/>
    </source>
</evidence>
<dbReference type="AlphaFoldDB" id="A0A6N7L6S3"/>
<dbReference type="RefSeq" id="WP_153471713.1">
    <property type="nucleotide sequence ID" value="NZ_WBOF01000007.1"/>
</dbReference>
<evidence type="ECO:0000313" key="2">
    <source>
        <dbReference type="Proteomes" id="UP000450000"/>
    </source>
</evidence>
<protein>
    <recommendedName>
        <fullName evidence="3">Nucleotidyltransferase domain-containing protein</fullName>
    </recommendedName>
</protein>
<name>A0A6N7L6S3_9ACTN</name>
<dbReference type="Proteomes" id="UP000450000">
    <property type="component" value="Unassembled WGS sequence"/>
</dbReference>
<proteinExistence type="predicted"/>
<gene>
    <name evidence="1" type="ORF">F7Q99_38380</name>
</gene>
<dbReference type="OrthoDB" id="4016762at2"/>
<keyword evidence="2" id="KW-1185">Reference proteome</keyword>
<evidence type="ECO:0008006" key="3">
    <source>
        <dbReference type="Google" id="ProtNLM"/>
    </source>
</evidence>
<comment type="caution">
    <text evidence="1">The sequence shown here is derived from an EMBL/GenBank/DDBJ whole genome shotgun (WGS) entry which is preliminary data.</text>
</comment>
<sequence>MNTWVEHRRAVARTVTGQLAQEYPGSPVWMTGPVACGIAHARSDVDLRVLITEGPVPVLQSRIVDGVRVDLEAQAASEADELRGYLRQFHILGDDVDLFRTVRRRLPALTVLRTALAMHDGQQPVLDQAERDVYRRWALADRVQHAISLVEDLDGLFQAGLSDAVDLVTGQLHLAVQQAENVAAGHPLLGDKWTPVLAGAPTPAAASVHQALRQARARLLAALLTVWPETAAPDGQVPDDWLEAGWLPQRYSDGWRLKFADATIRLTPGQLAAWHQALRF</sequence>
<organism evidence="1 2">
    <name type="scientific">Streptomyces kaniharaensis</name>
    <dbReference type="NCBI Taxonomy" id="212423"/>
    <lineage>
        <taxon>Bacteria</taxon>
        <taxon>Bacillati</taxon>
        <taxon>Actinomycetota</taxon>
        <taxon>Actinomycetes</taxon>
        <taxon>Kitasatosporales</taxon>
        <taxon>Streptomycetaceae</taxon>
        <taxon>Streptomyces</taxon>
    </lineage>
</organism>
<accession>A0A6N7L6S3</accession>
<reference evidence="1 2" key="1">
    <citation type="submission" date="2019-09" db="EMBL/GenBank/DDBJ databases">
        <title>Genome Sequences of Streptomyces kaniharaensis ATCC 21070.</title>
        <authorList>
            <person name="Zhu W."/>
            <person name="De Crecy-Lagard V."/>
            <person name="Richards N.G."/>
        </authorList>
    </citation>
    <scope>NUCLEOTIDE SEQUENCE [LARGE SCALE GENOMIC DNA]</scope>
    <source>
        <strain evidence="1 2">SF-557</strain>
    </source>
</reference>